<name>A0ABZ1BRJ5_9FIRM</name>
<gene>
    <name evidence="1" type="ORF">VLY81_04495</name>
</gene>
<evidence type="ECO:0000313" key="1">
    <source>
        <dbReference type="EMBL" id="WRP15430.1"/>
    </source>
</evidence>
<protein>
    <submittedName>
        <fullName evidence="1">DUF4160 domain-containing protein</fullName>
    </submittedName>
</protein>
<keyword evidence="2" id="KW-1185">Reference proteome</keyword>
<evidence type="ECO:0000313" key="2">
    <source>
        <dbReference type="Proteomes" id="UP001333102"/>
    </source>
</evidence>
<dbReference type="EMBL" id="CP141614">
    <property type="protein sequence ID" value="WRP15430.1"/>
    <property type="molecule type" value="Genomic_DNA"/>
</dbReference>
<organism evidence="1 2">
    <name type="scientific">Geochorda subterranea</name>
    <dbReference type="NCBI Taxonomy" id="3109564"/>
    <lineage>
        <taxon>Bacteria</taxon>
        <taxon>Bacillati</taxon>
        <taxon>Bacillota</taxon>
        <taxon>Limnochordia</taxon>
        <taxon>Limnochordales</taxon>
        <taxon>Geochordaceae</taxon>
        <taxon>Geochorda</taxon>
    </lineage>
</organism>
<accession>A0ABZ1BRJ5</accession>
<dbReference type="Proteomes" id="UP001333102">
    <property type="component" value="Chromosome"/>
</dbReference>
<proteinExistence type="predicted"/>
<dbReference type="Pfam" id="PF13711">
    <property type="entry name" value="DUF4160"/>
    <property type="match status" value="1"/>
</dbReference>
<reference evidence="2" key="1">
    <citation type="submission" date="2023-12" db="EMBL/GenBank/DDBJ databases">
        <title>Novel isolates from deep terrestrial aquifers shed light on the physiology and ecology of the class Limnochordia.</title>
        <authorList>
            <person name="Karnachuk O.V."/>
            <person name="Lukina A.P."/>
            <person name="Avakyan M.R."/>
            <person name="Kadnikov V."/>
            <person name="Begmatov S."/>
            <person name="Beletsky A.V."/>
            <person name="Mardanov A.V."/>
            <person name="Ravin N.V."/>
        </authorList>
    </citation>
    <scope>NUCLEOTIDE SEQUENCE [LARGE SCALE GENOMIC DNA]</scope>
    <source>
        <strain evidence="2">LN</strain>
    </source>
</reference>
<dbReference type="InterPro" id="IPR025427">
    <property type="entry name" value="DUF4160"/>
</dbReference>
<sequence>MLRLAAYRFFFFSNEGNEPPHIHVERGDAYAKFWLKPASLARSRGFSAQELSRLRKIVEEHESEFLRRWSEHFGH</sequence>